<accession>A0A1M5RND6</accession>
<dbReference type="SMART" id="SM00345">
    <property type="entry name" value="HTH_GNTR"/>
    <property type="match status" value="1"/>
</dbReference>
<dbReference type="PANTHER" id="PTHR43537:SF5">
    <property type="entry name" value="UXU OPERON TRANSCRIPTIONAL REGULATOR"/>
    <property type="match status" value="1"/>
</dbReference>
<dbReference type="SUPFAM" id="SSF48008">
    <property type="entry name" value="GntR ligand-binding domain-like"/>
    <property type="match status" value="1"/>
</dbReference>
<dbReference type="GO" id="GO:0003700">
    <property type="term" value="F:DNA-binding transcription factor activity"/>
    <property type="evidence" value="ECO:0007669"/>
    <property type="project" value="InterPro"/>
</dbReference>
<evidence type="ECO:0000313" key="6">
    <source>
        <dbReference type="Proteomes" id="UP000190675"/>
    </source>
</evidence>
<evidence type="ECO:0000256" key="1">
    <source>
        <dbReference type="ARBA" id="ARBA00023015"/>
    </source>
</evidence>
<dbReference type="Gene3D" id="1.20.120.530">
    <property type="entry name" value="GntR ligand-binding domain-like"/>
    <property type="match status" value="1"/>
</dbReference>
<dbReference type="InterPro" id="IPR036388">
    <property type="entry name" value="WH-like_DNA-bd_sf"/>
</dbReference>
<reference evidence="5 6" key="1">
    <citation type="submission" date="2016-11" db="EMBL/GenBank/DDBJ databases">
        <authorList>
            <person name="Jaros S."/>
            <person name="Januszkiewicz K."/>
            <person name="Wedrychowicz H."/>
        </authorList>
    </citation>
    <scope>NUCLEOTIDE SEQUENCE [LARGE SCALE GENOMIC DNA]</scope>
    <source>
        <strain evidence="5 6">GAS242</strain>
    </source>
</reference>
<dbReference type="PANTHER" id="PTHR43537">
    <property type="entry name" value="TRANSCRIPTIONAL REGULATOR, GNTR FAMILY"/>
    <property type="match status" value="1"/>
</dbReference>
<keyword evidence="3" id="KW-0804">Transcription</keyword>
<keyword evidence="1" id="KW-0805">Transcription regulation</keyword>
<proteinExistence type="predicted"/>
<name>A0A1M5RND6_9BRAD</name>
<gene>
    <name evidence="5" type="ORF">SAMN05444169_6666</name>
</gene>
<dbReference type="PRINTS" id="PR00035">
    <property type="entry name" value="HTHGNTR"/>
</dbReference>
<dbReference type="SMART" id="SM00895">
    <property type="entry name" value="FCD"/>
    <property type="match status" value="1"/>
</dbReference>
<organism evidence="5 6">
    <name type="scientific">Bradyrhizobium erythrophlei</name>
    <dbReference type="NCBI Taxonomy" id="1437360"/>
    <lineage>
        <taxon>Bacteria</taxon>
        <taxon>Pseudomonadati</taxon>
        <taxon>Pseudomonadota</taxon>
        <taxon>Alphaproteobacteria</taxon>
        <taxon>Hyphomicrobiales</taxon>
        <taxon>Nitrobacteraceae</taxon>
        <taxon>Bradyrhizobium</taxon>
    </lineage>
</organism>
<evidence type="ECO:0000259" key="4">
    <source>
        <dbReference type="PROSITE" id="PS50949"/>
    </source>
</evidence>
<dbReference type="InterPro" id="IPR011711">
    <property type="entry name" value="GntR_C"/>
</dbReference>
<dbReference type="PROSITE" id="PS50949">
    <property type="entry name" value="HTH_GNTR"/>
    <property type="match status" value="1"/>
</dbReference>
<dbReference type="Gene3D" id="1.10.10.10">
    <property type="entry name" value="Winged helix-like DNA-binding domain superfamily/Winged helix DNA-binding domain"/>
    <property type="match status" value="1"/>
</dbReference>
<dbReference type="CDD" id="cd07377">
    <property type="entry name" value="WHTH_GntR"/>
    <property type="match status" value="1"/>
</dbReference>
<dbReference type="InterPro" id="IPR036390">
    <property type="entry name" value="WH_DNA-bd_sf"/>
</dbReference>
<dbReference type="Pfam" id="PF07729">
    <property type="entry name" value="FCD"/>
    <property type="match status" value="1"/>
</dbReference>
<evidence type="ECO:0000313" key="5">
    <source>
        <dbReference type="EMBL" id="SHH27785.1"/>
    </source>
</evidence>
<dbReference type="SUPFAM" id="SSF46785">
    <property type="entry name" value="Winged helix' DNA-binding domain"/>
    <property type="match status" value="1"/>
</dbReference>
<dbReference type="Pfam" id="PF00392">
    <property type="entry name" value="GntR"/>
    <property type="match status" value="1"/>
</dbReference>
<dbReference type="GO" id="GO:0003677">
    <property type="term" value="F:DNA binding"/>
    <property type="evidence" value="ECO:0007669"/>
    <property type="project" value="UniProtKB-KW"/>
</dbReference>
<sequence>MSIGSGDREFDLGMAGAKKDRSDAAASAAVVRFAPMHDQILPHLRRDIVENRWKSGERLSEPLLCKQFGVSRTPLRVALKTLEAEGLIRLVPHVGAVVTDPGASEIAETMEILIGLEQLAAIRVAQSKRQEVLHDIKRIYEAMRLAARRGDASRYYDLNNDFHLCIVRGTGNRSLVDLHEKVMWHVHRERHRANEVESVTVESAESHHEIVDAILAHRAEDAGRAMRKHLENVSKLVLANRMAEQTKASVKPAGIKLKKKTADGRRGRG</sequence>
<keyword evidence="2" id="KW-0238">DNA-binding</keyword>
<feature type="domain" description="HTH gntR-type" evidence="4">
    <location>
        <begin position="34"/>
        <end position="101"/>
    </location>
</feature>
<evidence type="ECO:0000256" key="2">
    <source>
        <dbReference type="ARBA" id="ARBA00023125"/>
    </source>
</evidence>
<dbReference type="AlphaFoldDB" id="A0A1M5RND6"/>
<dbReference type="InterPro" id="IPR008920">
    <property type="entry name" value="TF_FadR/GntR_C"/>
</dbReference>
<dbReference type="Proteomes" id="UP000190675">
    <property type="component" value="Chromosome I"/>
</dbReference>
<evidence type="ECO:0000256" key="3">
    <source>
        <dbReference type="ARBA" id="ARBA00023163"/>
    </source>
</evidence>
<dbReference type="OrthoDB" id="8155773at2"/>
<dbReference type="EMBL" id="LT670818">
    <property type="protein sequence ID" value="SHH27785.1"/>
    <property type="molecule type" value="Genomic_DNA"/>
</dbReference>
<protein>
    <submittedName>
        <fullName evidence="5">Transcriptional regulator, GntR family</fullName>
    </submittedName>
</protein>
<dbReference type="InterPro" id="IPR000524">
    <property type="entry name" value="Tscrpt_reg_HTH_GntR"/>
</dbReference>